<feature type="compositionally biased region" description="Low complexity" evidence="4">
    <location>
        <begin position="530"/>
        <end position="557"/>
    </location>
</feature>
<dbReference type="InterPro" id="IPR036770">
    <property type="entry name" value="Ankyrin_rpt-contain_sf"/>
</dbReference>
<feature type="repeat" description="ANK" evidence="3">
    <location>
        <begin position="450"/>
        <end position="482"/>
    </location>
</feature>
<dbReference type="PANTHER" id="PTHR46680:SF2">
    <property type="entry name" value="NF-KAPPA-B INHIBITOR ZETA"/>
    <property type="match status" value="1"/>
</dbReference>
<feature type="repeat" description="ANK" evidence="3">
    <location>
        <begin position="417"/>
        <end position="449"/>
    </location>
</feature>
<feature type="repeat" description="ANK" evidence="3">
    <location>
        <begin position="374"/>
        <end position="406"/>
    </location>
</feature>
<accession>A0A8U0UGG3</accession>
<keyword evidence="5" id="KW-1185">Reference proteome</keyword>
<feature type="region of interest" description="Disordered" evidence="4">
    <location>
        <begin position="1"/>
        <end position="44"/>
    </location>
</feature>
<feature type="region of interest" description="Disordered" evidence="4">
    <location>
        <begin position="79"/>
        <end position="176"/>
    </location>
</feature>
<sequence length="701" mass="76153">MPRTMTMNGHQTQTTAPLDLSTTTRERGSGADRTPTSKGRSVSVRMQYPAAPLTEGDCPNGNPSHTVEPLEHRCGVSLIKPPVKTGNPAVLEKKHSPAVTSHTPFTPNPGESSTTDTRTQDISSSWLPFRKRPFPSEWETPEQSRTPPGREERLSPYKNKDLCCRPSPPNISLKSYDDESIGTLASVSHRQLSAASGFDNEHQSIDPVRSMQAPRPYYPYPGYPFYSLPSRSPLVVNVPVSHLQSSLYPGHTEHLLADVAMATRQDNDGDTALHIAVVQGQDAQIQRMILLLGLVHTDLDIYNNLRQTPLHLAVITHQAHLVGALLRAGADPQALDRNGQTTVHLCCEHGQQACLSVVLSHPSILTCLEVRNYEGLSPLHLAVQGGHKELVRMLLDAGADINAMCPHSPLSKQDIKSGHSPLIHAVENHNMDMVHFLIENDCNVNGQSYSGNTALHCACGRGQVDTARLLLKNRADSSVKNYHNDTPAMVAKNKKVTDVLRGKGSRNQQPKAQCVPASPHRSTPQSQNRGSPSPSLGLSPLATPTASPLHRSSSHSPRAPPTPHSQSAESLSGLQSPMKIRESEQLPVRLDSNRMTAVDISLAQRRSHSSVTHSYPPAMHHQSPITDAPIGHLLAYYSPGVYRPLYPEPPFILLHTNIPYPATVSTASQMTPGQSRPSSQCSDQSDVSIMSVSSSMGKGNS</sequence>
<evidence type="ECO:0000313" key="6">
    <source>
        <dbReference type="RefSeq" id="XP_038850891.1"/>
    </source>
</evidence>
<proteinExistence type="predicted"/>
<dbReference type="GO" id="GO:0005829">
    <property type="term" value="C:cytosol"/>
    <property type="evidence" value="ECO:0007669"/>
    <property type="project" value="TreeGrafter"/>
</dbReference>
<dbReference type="GeneID" id="120048764"/>
<feature type="compositionally biased region" description="Polar residues" evidence="4">
    <location>
        <begin position="566"/>
        <end position="575"/>
    </location>
</feature>
<dbReference type="PANTHER" id="PTHR46680">
    <property type="entry name" value="NF-KAPPA-B INHIBITOR ALPHA"/>
    <property type="match status" value="1"/>
</dbReference>
<feature type="compositionally biased region" description="Polar residues" evidence="4">
    <location>
        <begin position="1"/>
        <end position="23"/>
    </location>
</feature>
<dbReference type="InterPro" id="IPR002110">
    <property type="entry name" value="Ankyrin_rpt"/>
</dbReference>
<evidence type="ECO:0000256" key="2">
    <source>
        <dbReference type="ARBA" id="ARBA00023043"/>
    </source>
</evidence>
<feature type="repeat" description="ANK" evidence="3">
    <location>
        <begin position="305"/>
        <end position="337"/>
    </location>
</feature>
<dbReference type="GO" id="GO:0071356">
    <property type="term" value="P:cellular response to tumor necrosis factor"/>
    <property type="evidence" value="ECO:0007669"/>
    <property type="project" value="TreeGrafter"/>
</dbReference>
<evidence type="ECO:0000256" key="4">
    <source>
        <dbReference type="SAM" id="MobiDB-lite"/>
    </source>
</evidence>
<gene>
    <name evidence="6" type="primary">LOC120048764</name>
</gene>
<dbReference type="OrthoDB" id="10254947at2759"/>
<dbReference type="Gene3D" id="1.25.40.20">
    <property type="entry name" value="Ankyrin repeat-containing domain"/>
    <property type="match status" value="1"/>
</dbReference>
<reference evidence="6" key="1">
    <citation type="submission" date="2025-08" db="UniProtKB">
        <authorList>
            <consortium name="RefSeq"/>
        </authorList>
    </citation>
    <scope>IDENTIFICATION</scope>
    <source>
        <tissue evidence="6">White muscle</tissue>
    </source>
</reference>
<dbReference type="PROSITE" id="PS50297">
    <property type="entry name" value="ANK_REP_REGION"/>
    <property type="match status" value="4"/>
</dbReference>
<dbReference type="RefSeq" id="XP_038850891.1">
    <property type="nucleotide sequence ID" value="XM_038994963.1"/>
</dbReference>
<keyword evidence="1" id="KW-0677">Repeat</keyword>
<evidence type="ECO:0000256" key="3">
    <source>
        <dbReference type="PROSITE-ProRule" id="PRU00023"/>
    </source>
</evidence>
<dbReference type="GO" id="GO:0051059">
    <property type="term" value="F:NF-kappaB binding"/>
    <property type="evidence" value="ECO:0007669"/>
    <property type="project" value="TreeGrafter"/>
</dbReference>
<dbReference type="AlphaFoldDB" id="A0A8U0UGG3"/>
<feature type="compositionally biased region" description="Polar residues" evidence="4">
    <location>
        <begin position="98"/>
        <end position="126"/>
    </location>
</feature>
<feature type="compositionally biased region" description="Basic and acidic residues" evidence="4">
    <location>
        <begin position="148"/>
        <end position="163"/>
    </location>
</feature>
<dbReference type="InterPro" id="IPR051070">
    <property type="entry name" value="NF-kappa-B_inhibitor"/>
</dbReference>
<dbReference type="SMART" id="SM00248">
    <property type="entry name" value="ANK"/>
    <property type="match status" value="6"/>
</dbReference>
<dbReference type="KEGG" id="snh:120048764"/>
<feature type="compositionally biased region" description="Low complexity" evidence="4">
    <location>
        <begin position="682"/>
        <end position="701"/>
    </location>
</feature>
<feature type="region of interest" description="Disordered" evidence="4">
    <location>
        <begin position="665"/>
        <end position="701"/>
    </location>
</feature>
<dbReference type="Pfam" id="PF12796">
    <property type="entry name" value="Ank_2"/>
    <property type="match status" value="2"/>
</dbReference>
<evidence type="ECO:0000256" key="1">
    <source>
        <dbReference type="ARBA" id="ARBA00022737"/>
    </source>
</evidence>
<keyword evidence="2 3" id="KW-0040">ANK repeat</keyword>
<protein>
    <submittedName>
        <fullName evidence="6">B-cell lymphoma 3 protein homolog isoform X1</fullName>
    </submittedName>
</protein>
<dbReference type="Proteomes" id="UP000808372">
    <property type="component" value="Chromosome 5"/>
</dbReference>
<feature type="compositionally biased region" description="Polar residues" evidence="4">
    <location>
        <begin position="520"/>
        <end position="529"/>
    </location>
</feature>
<feature type="compositionally biased region" description="Polar residues" evidence="4">
    <location>
        <begin position="665"/>
        <end position="681"/>
    </location>
</feature>
<evidence type="ECO:0000313" key="5">
    <source>
        <dbReference type="Proteomes" id="UP000808372"/>
    </source>
</evidence>
<name>A0A8U0UGG3_SALNM</name>
<dbReference type="PRINTS" id="PR01415">
    <property type="entry name" value="ANKYRIN"/>
</dbReference>
<feature type="region of interest" description="Disordered" evidence="4">
    <location>
        <begin position="502"/>
        <end position="577"/>
    </location>
</feature>
<dbReference type="SUPFAM" id="SSF48403">
    <property type="entry name" value="Ankyrin repeat"/>
    <property type="match status" value="1"/>
</dbReference>
<dbReference type="PROSITE" id="PS50088">
    <property type="entry name" value="ANK_REPEAT"/>
    <property type="match status" value="4"/>
</dbReference>
<organism evidence="5 6">
    <name type="scientific">Salvelinus namaycush</name>
    <name type="common">Lake trout</name>
    <name type="synonym">Salmo namaycush</name>
    <dbReference type="NCBI Taxonomy" id="8040"/>
    <lineage>
        <taxon>Eukaryota</taxon>
        <taxon>Metazoa</taxon>
        <taxon>Chordata</taxon>
        <taxon>Craniata</taxon>
        <taxon>Vertebrata</taxon>
        <taxon>Euteleostomi</taxon>
        <taxon>Actinopterygii</taxon>
        <taxon>Neopterygii</taxon>
        <taxon>Teleostei</taxon>
        <taxon>Protacanthopterygii</taxon>
        <taxon>Salmoniformes</taxon>
        <taxon>Salmonidae</taxon>
        <taxon>Salmoninae</taxon>
        <taxon>Salvelinus</taxon>
    </lineage>
</organism>